<reference evidence="2 3" key="1">
    <citation type="submission" date="2016-11" db="EMBL/GenBank/DDBJ databases">
        <authorList>
            <person name="Jaros S."/>
            <person name="Januszkiewicz K."/>
            <person name="Wedrychowicz H."/>
        </authorList>
    </citation>
    <scope>NUCLEOTIDE SEQUENCE [LARGE SCALE GENOMIC DNA]</scope>
    <source>
        <strain evidence="2 3">NF2</strain>
    </source>
</reference>
<feature type="transmembrane region" description="Helical" evidence="1">
    <location>
        <begin position="525"/>
        <end position="544"/>
    </location>
</feature>
<dbReference type="InterPro" id="IPR001036">
    <property type="entry name" value="Acrflvin-R"/>
</dbReference>
<dbReference type="InterPro" id="IPR027463">
    <property type="entry name" value="AcrB_DN_DC_subdom"/>
</dbReference>
<feature type="transmembrane region" description="Helical" evidence="1">
    <location>
        <begin position="435"/>
        <end position="461"/>
    </location>
</feature>
<feature type="transmembrane region" description="Helical" evidence="1">
    <location>
        <begin position="846"/>
        <end position="865"/>
    </location>
</feature>
<dbReference type="Gene3D" id="3.30.2090.10">
    <property type="entry name" value="Multidrug efflux transporter AcrB TolC docking domain, DN and DC subdomains"/>
    <property type="match status" value="2"/>
</dbReference>
<feature type="transmembrane region" description="Helical" evidence="1">
    <location>
        <begin position="337"/>
        <end position="356"/>
    </location>
</feature>
<dbReference type="SUPFAM" id="SSF82866">
    <property type="entry name" value="Multidrug efflux transporter AcrB transmembrane domain"/>
    <property type="match status" value="2"/>
</dbReference>
<feature type="transmembrane region" description="Helical" evidence="1">
    <location>
        <begin position="389"/>
        <end position="414"/>
    </location>
</feature>
<evidence type="ECO:0000313" key="3">
    <source>
        <dbReference type="Proteomes" id="UP000197781"/>
    </source>
</evidence>
<gene>
    <name evidence="2" type="ORF">BP422_09520</name>
</gene>
<dbReference type="AlphaFoldDB" id="A0A220MGW3"/>
<name>A0A220MGW3_9BACL</name>
<dbReference type="Gene3D" id="3.30.70.1320">
    <property type="entry name" value="Multidrug efflux transporter AcrB pore domain like"/>
    <property type="match status" value="1"/>
</dbReference>
<evidence type="ECO:0000313" key="2">
    <source>
        <dbReference type="EMBL" id="ASJ53770.1"/>
    </source>
</evidence>
<proteinExistence type="predicted"/>
<feature type="transmembrane region" description="Helical" evidence="1">
    <location>
        <begin position="898"/>
        <end position="919"/>
    </location>
</feature>
<dbReference type="Gene3D" id="3.30.70.1440">
    <property type="entry name" value="Multidrug efflux transporter AcrB pore domain"/>
    <property type="match status" value="1"/>
</dbReference>
<evidence type="ECO:0000256" key="1">
    <source>
        <dbReference type="SAM" id="Phobius"/>
    </source>
</evidence>
<feature type="transmembrane region" description="Helical" evidence="1">
    <location>
        <begin position="940"/>
        <end position="963"/>
    </location>
</feature>
<keyword evidence="1" id="KW-1133">Transmembrane helix</keyword>
<feature type="transmembrane region" description="Helical" evidence="1">
    <location>
        <begin position="467"/>
        <end position="490"/>
    </location>
</feature>
<sequence>MRFLTNFSLRNSTAIIIMSLLVVISGIIAAMSLKVENMPDITFPVLLVNTTYPDASPEDVLDDVTKPLEREVGHVTGVKAVESYSSNNSSTLQVYLETGSDVQAVRDELERRISSIALPSKVNRPQVMIQGFSNQPVYYLFVTGENKESGLDHFDNEVKETVLKELEGIESVDKVSTIGGQFKEMKILPKVDTLNYYGISPLQLKQLLLDNHVALPIGSITEDGEERIIRVVSRYRNVEDIRNTKIFLPSDPKNGLTYVRLGDIAEVNFDEVVNSISRYNGKNGININIYKTRDANAVETGDAINAKLSLLKEEYPDLTFTTIYDTSVDIKNSINGMLKEGLLGAIMASVVILLFLRHVKATLIVLVSIPTSILVSLIFMSWMGITLNMITLFGMAVAVGRVVDDSIVVIENIFRHLQLNKERKENLIQIATHEMLHAITSSTFTTTAVFLPIVFVGGMIGEVFRPFALTVVCSLFASLLVAVTIVPLLAKLMILKDHNIKEYEQGKGSETYRKLLQWSLNRKPAVGFLSLVLFVASLALLPYMKYGLFPDPEAKYIFAQVTMPKGTQLDGLDQTVAQVESKLMEQPEVEYIEINLGSENEAEIRQSNQALLLIKIGPDVNLDQTIKKFEGIVKPMIPLGSEMALTKPGSSDTNKFKVILYGPDLDRLKEASEIVKSNLKVSPLLTNVKDNLNDFKNEVVIKVDRDKASELGVSPVQVAQEVNLLVSDTQIGKIKVDDKDYSLFFGLGENHAQSLEELNNIYIQTPSKQQVRLVDFAEIDQEKVQSQIMRKDEKQFVQITADITSDNKGGASNFLFAMLQAEKLPSGVTLSSEGVSSDMEKSFKDMLLAIGAAIFIVYIVMLITFGNATAPLAILLSLPLAVIGGLFGLFISDTVLDITALIGFLMLVGIVVTNAIVYVDNIQQRRLEGTSMREAVVEAGVTRVRPIIMTAVATVSALLPLYLGFSEGALMTKSLAIVVIGGLVTSTILTLFVVPIGYELLYRIKKDFFAPDTNEAEIEPSEDMFISVLRSLRDMKKSG</sequence>
<dbReference type="PANTHER" id="PTHR32063:SF0">
    <property type="entry name" value="SWARMING MOTILITY PROTEIN SWRC"/>
    <property type="match status" value="1"/>
</dbReference>
<dbReference type="SUPFAM" id="SSF82693">
    <property type="entry name" value="Multidrug efflux transporter AcrB pore domain, PN1, PN2, PC1 and PC2 subdomains"/>
    <property type="match status" value="2"/>
</dbReference>
<keyword evidence="1" id="KW-0472">Membrane</keyword>
<accession>A0A220MGW3</accession>
<keyword evidence="1" id="KW-0812">Transmembrane</keyword>
<dbReference type="SUPFAM" id="SSF82714">
    <property type="entry name" value="Multidrug efflux transporter AcrB TolC docking domain, DN and DC subdomains"/>
    <property type="match status" value="2"/>
</dbReference>
<dbReference type="EMBL" id="CP018145">
    <property type="protein sequence ID" value="ASJ53770.1"/>
    <property type="molecule type" value="Genomic_DNA"/>
</dbReference>
<organism evidence="2 3">
    <name type="scientific">Brevibacillus formosus</name>
    <dbReference type="NCBI Taxonomy" id="54913"/>
    <lineage>
        <taxon>Bacteria</taxon>
        <taxon>Bacillati</taxon>
        <taxon>Bacillota</taxon>
        <taxon>Bacilli</taxon>
        <taxon>Bacillales</taxon>
        <taxon>Paenibacillaceae</taxon>
        <taxon>Brevibacillus</taxon>
    </lineage>
</organism>
<feature type="transmembrane region" description="Helical" evidence="1">
    <location>
        <begin position="975"/>
        <end position="998"/>
    </location>
</feature>
<feature type="transmembrane region" description="Helical" evidence="1">
    <location>
        <begin position="12"/>
        <end position="33"/>
    </location>
</feature>
<dbReference type="RefSeq" id="WP_088907562.1">
    <property type="nucleotide sequence ID" value="NZ_CP018145.1"/>
</dbReference>
<dbReference type="Gene3D" id="1.20.1640.10">
    <property type="entry name" value="Multidrug efflux transporter AcrB transmembrane domain"/>
    <property type="match status" value="2"/>
</dbReference>
<dbReference type="PRINTS" id="PR00702">
    <property type="entry name" value="ACRIFLAVINRP"/>
</dbReference>
<feature type="transmembrane region" description="Helical" evidence="1">
    <location>
        <begin position="872"/>
        <end position="892"/>
    </location>
</feature>
<protein>
    <submittedName>
        <fullName evidence="2">Transporter</fullName>
    </submittedName>
</protein>
<feature type="transmembrane region" description="Helical" evidence="1">
    <location>
        <begin position="363"/>
        <end position="383"/>
    </location>
</feature>
<dbReference type="PANTHER" id="PTHR32063">
    <property type="match status" value="1"/>
</dbReference>
<dbReference type="Pfam" id="PF00873">
    <property type="entry name" value="ACR_tran"/>
    <property type="match status" value="1"/>
</dbReference>
<dbReference type="Gene3D" id="3.30.70.1430">
    <property type="entry name" value="Multidrug efflux transporter AcrB pore domain"/>
    <property type="match status" value="2"/>
</dbReference>
<dbReference type="GO" id="GO:0042910">
    <property type="term" value="F:xenobiotic transmembrane transporter activity"/>
    <property type="evidence" value="ECO:0007669"/>
    <property type="project" value="TreeGrafter"/>
</dbReference>
<dbReference type="GO" id="GO:0005886">
    <property type="term" value="C:plasma membrane"/>
    <property type="evidence" value="ECO:0007669"/>
    <property type="project" value="TreeGrafter"/>
</dbReference>
<dbReference type="Proteomes" id="UP000197781">
    <property type="component" value="Chromosome"/>
</dbReference>
<dbReference type="KEGG" id="bfm:BP422_09520"/>